<comment type="caution">
    <text evidence="15">The sequence shown here is derived from an EMBL/GenBank/DDBJ whole genome shotgun (WGS) entry which is preliminary data.</text>
</comment>
<dbReference type="PROSITE" id="PS50109">
    <property type="entry name" value="HIS_KIN"/>
    <property type="match status" value="1"/>
</dbReference>
<evidence type="ECO:0000256" key="9">
    <source>
        <dbReference type="ARBA" id="ARBA00023012"/>
    </source>
</evidence>
<dbReference type="InterPro" id="IPR050428">
    <property type="entry name" value="TCS_sensor_his_kinase"/>
</dbReference>
<dbReference type="GO" id="GO:0000155">
    <property type="term" value="F:phosphorelay sensor kinase activity"/>
    <property type="evidence" value="ECO:0007669"/>
    <property type="project" value="InterPro"/>
</dbReference>
<protein>
    <recommendedName>
        <fullName evidence="3">histidine kinase</fullName>
        <ecNumber evidence="3">2.7.13.3</ecNumber>
    </recommendedName>
</protein>
<dbReference type="Pfam" id="PF00672">
    <property type="entry name" value="HAMP"/>
    <property type="match status" value="1"/>
</dbReference>
<feature type="transmembrane region" description="Helical" evidence="12">
    <location>
        <begin position="42"/>
        <end position="63"/>
    </location>
</feature>
<evidence type="ECO:0000256" key="11">
    <source>
        <dbReference type="SAM" id="MobiDB-lite"/>
    </source>
</evidence>
<evidence type="ECO:0000313" key="15">
    <source>
        <dbReference type="EMBL" id="HEU00864.1"/>
    </source>
</evidence>
<keyword evidence="8 12" id="KW-1133">Transmembrane helix</keyword>
<dbReference type="GO" id="GO:0005886">
    <property type="term" value="C:plasma membrane"/>
    <property type="evidence" value="ECO:0007669"/>
    <property type="project" value="TreeGrafter"/>
</dbReference>
<evidence type="ECO:0000256" key="7">
    <source>
        <dbReference type="ARBA" id="ARBA00022777"/>
    </source>
</evidence>
<dbReference type="EC" id="2.7.13.3" evidence="3"/>
<accession>A0A9C9NGI0</accession>
<feature type="transmembrane region" description="Helical" evidence="12">
    <location>
        <begin position="210"/>
        <end position="229"/>
    </location>
</feature>
<dbReference type="InterPro" id="IPR036097">
    <property type="entry name" value="HisK_dim/P_sf"/>
</dbReference>
<dbReference type="CDD" id="cd00082">
    <property type="entry name" value="HisKA"/>
    <property type="match status" value="1"/>
</dbReference>
<dbReference type="InterPro" id="IPR036890">
    <property type="entry name" value="HATPase_C_sf"/>
</dbReference>
<comment type="subcellular location">
    <subcellularLocation>
        <location evidence="2">Membrane</location>
    </subcellularLocation>
</comment>
<dbReference type="Gene3D" id="6.10.340.10">
    <property type="match status" value="1"/>
</dbReference>
<evidence type="ECO:0000256" key="6">
    <source>
        <dbReference type="ARBA" id="ARBA00022692"/>
    </source>
</evidence>
<evidence type="ECO:0000256" key="5">
    <source>
        <dbReference type="ARBA" id="ARBA00022679"/>
    </source>
</evidence>
<evidence type="ECO:0000259" key="13">
    <source>
        <dbReference type="PROSITE" id="PS50109"/>
    </source>
</evidence>
<dbReference type="InterPro" id="IPR003660">
    <property type="entry name" value="HAMP_dom"/>
</dbReference>
<organism evidence="15 16">
    <name type="scientific">Aurantimonas coralicida</name>
    <dbReference type="NCBI Taxonomy" id="182270"/>
    <lineage>
        <taxon>Bacteria</taxon>
        <taxon>Pseudomonadati</taxon>
        <taxon>Pseudomonadota</taxon>
        <taxon>Alphaproteobacteria</taxon>
        <taxon>Hyphomicrobiales</taxon>
        <taxon>Aurantimonadaceae</taxon>
        <taxon>Aurantimonas</taxon>
    </lineage>
</organism>
<evidence type="ECO:0000256" key="10">
    <source>
        <dbReference type="ARBA" id="ARBA00023136"/>
    </source>
</evidence>
<dbReference type="PANTHER" id="PTHR45436:SF5">
    <property type="entry name" value="SENSOR HISTIDINE KINASE TRCS"/>
    <property type="match status" value="1"/>
</dbReference>
<evidence type="ECO:0000256" key="1">
    <source>
        <dbReference type="ARBA" id="ARBA00000085"/>
    </source>
</evidence>
<feature type="domain" description="HAMP" evidence="14">
    <location>
        <begin position="230"/>
        <end position="282"/>
    </location>
</feature>
<dbReference type="PANTHER" id="PTHR45436">
    <property type="entry name" value="SENSOR HISTIDINE KINASE YKOH"/>
    <property type="match status" value="1"/>
</dbReference>
<dbReference type="PROSITE" id="PS50885">
    <property type="entry name" value="HAMP"/>
    <property type="match status" value="1"/>
</dbReference>
<feature type="domain" description="Histidine kinase" evidence="13">
    <location>
        <begin position="290"/>
        <end position="502"/>
    </location>
</feature>
<dbReference type="CDD" id="cd06225">
    <property type="entry name" value="HAMP"/>
    <property type="match status" value="1"/>
</dbReference>
<dbReference type="SUPFAM" id="SSF158472">
    <property type="entry name" value="HAMP domain-like"/>
    <property type="match status" value="1"/>
</dbReference>
<dbReference type="Proteomes" id="UP000885680">
    <property type="component" value="Unassembled WGS sequence"/>
</dbReference>
<dbReference type="Gene3D" id="1.10.287.130">
    <property type="match status" value="1"/>
</dbReference>
<proteinExistence type="predicted"/>
<sequence>MSLNDRPFRALPLPFSPCILPAQLSGMVPRIMWRRLTLTAKLFVAITAALLVVVLIIAGAVTIHMRDGFASYLLNAEMGRLDLLHDLLENADDADRGWPSLRDEKTWDDLVKSSSPEVSMPPPPPFGLAYNDRPPPPPRRPDALGLRDRLVLEDASNEIVAGRTDRTETSIARTLAAPGGRVIGYLRLYEPQGIGAPVGELFGARELRTFGLILALAVLLSALVAWLLARQASRPIRALGESVSRLAAGDFEARIPITRSDEVGQLMRDHNKLAESLQWSRVREREWITDASHELKTPLAILRAEIEAMQDGIRQPTPDTLARLHATVMRLSRLVSDLNQSMSHVPGDTDHVRVDLAALMRDAVKDCEARIKARGLTITTALSSPVQIHGDPGRLRQVMDNLLENACRYTQAPGRIHVACESRKEIASMIVEDSAPAPAPDALPRLFDRFFRGEASRARTLGGSGLGLAICRSIVETHHGKINAERSDLGGLKITVKLPTATRTENG</sequence>
<keyword evidence="4" id="KW-0597">Phosphoprotein</keyword>
<dbReference type="FunFam" id="3.30.565.10:FF:000006">
    <property type="entry name" value="Sensor histidine kinase WalK"/>
    <property type="match status" value="1"/>
</dbReference>
<evidence type="ECO:0000259" key="14">
    <source>
        <dbReference type="PROSITE" id="PS50885"/>
    </source>
</evidence>
<keyword evidence="5" id="KW-0808">Transferase</keyword>
<evidence type="ECO:0000256" key="12">
    <source>
        <dbReference type="SAM" id="Phobius"/>
    </source>
</evidence>
<dbReference type="InterPro" id="IPR003594">
    <property type="entry name" value="HATPase_dom"/>
</dbReference>
<dbReference type="PRINTS" id="PR00344">
    <property type="entry name" value="BCTRLSENSOR"/>
</dbReference>
<keyword evidence="10 12" id="KW-0472">Membrane</keyword>
<dbReference type="InterPro" id="IPR003661">
    <property type="entry name" value="HisK_dim/P_dom"/>
</dbReference>
<keyword evidence="6 12" id="KW-0812">Transmembrane</keyword>
<keyword evidence="9" id="KW-0902">Two-component regulatory system</keyword>
<gene>
    <name evidence="15" type="ORF">ENH89_11015</name>
</gene>
<dbReference type="Pfam" id="PF02518">
    <property type="entry name" value="HATPase_c"/>
    <property type="match status" value="1"/>
</dbReference>
<dbReference type="Pfam" id="PF00512">
    <property type="entry name" value="HisKA"/>
    <property type="match status" value="1"/>
</dbReference>
<dbReference type="SUPFAM" id="SSF47384">
    <property type="entry name" value="Homodimeric domain of signal transducing histidine kinase"/>
    <property type="match status" value="1"/>
</dbReference>
<feature type="region of interest" description="Disordered" evidence="11">
    <location>
        <begin position="112"/>
        <end position="141"/>
    </location>
</feature>
<evidence type="ECO:0000256" key="2">
    <source>
        <dbReference type="ARBA" id="ARBA00004370"/>
    </source>
</evidence>
<reference evidence="15" key="1">
    <citation type="journal article" date="2020" name="mSystems">
        <title>Genome- and Community-Level Interaction Insights into Carbon Utilization and Element Cycling Functions of Hydrothermarchaeota in Hydrothermal Sediment.</title>
        <authorList>
            <person name="Zhou Z."/>
            <person name="Liu Y."/>
            <person name="Xu W."/>
            <person name="Pan J."/>
            <person name="Luo Z.H."/>
            <person name="Li M."/>
        </authorList>
    </citation>
    <scope>NUCLEOTIDE SEQUENCE</scope>
    <source>
        <strain evidence="15">HyVt-347</strain>
    </source>
</reference>
<evidence type="ECO:0000313" key="16">
    <source>
        <dbReference type="Proteomes" id="UP000885680"/>
    </source>
</evidence>
<evidence type="ECO:0000256" key="8">
    <source>
        <dbReference type="ARBA" id="ARBA00022989"/>
    </source>
</evidence>
<dbReference type="SMART" id="SM00387">
    <property type="entry name" value="HATPase_c"/>
    <property type="match status" value="1"/>
</dbReference>
<dbReference type="AlphaFoldDB" id="A0A9C9NGI0"/>
<dbReference type="Gene3D" id="3.30.565.10">
    <property type="entry name" value="Histidine kinase-like ATPase, C-terminal domain"/>
    <property type="match status" value="1"/>
</dbReference>
<dbReference type="SMART" id="SM00388">
    <property type="entry name" value="HisKA"/>
    <property type="match status" value="1"/>
</dbReference>
<dbReference type="InterPro" id="IPR005467">
    <property type="entry name" value="His_kinase_dom"/>
</dbReference>
<dbReference type="SUPFAM" id="SSF55874">
    <property type="entry name" value="ATPase domain of HSP90 chaperone/DNA topoisomerase II/histidine kinase"/>
    <property type="match status" value="1"/>
</dbReference>
<keyword evidence="7" id="KW-0418">Kinase</keyword>
<evidence type="ECO:0000256" key="4">
    <source>
        <dbReference type="ARBA" id="ARBA00022553"/>
    </source>
</evidence>
<dbReference type="SMART" id="SM00304">
    <property type="entry name" value="HAMP"/>
    <property type="match status" value="1"/>
</dbReference>
<comment type="catalytic activity">
    <reaction evidence="1">
        <text>ATP + protein L-histidine = ADP + protein N-phospho-L-histidine.</text>
        <dbReference type="EC" id="2.7.13.3"/>
    </reaction>
</comment>
<evidence type="ECO:0000256" key="3">
    <source>
        <dbReference type="ARBA" id="ARBA00012438"/>
    </source>
</evidence>
<name>A0A9C9NGI0_9HYPH</name>
<dbReference type="EMBL" id="DRGN01000157">
    <property type="protein sequence ID" value="HEU00864.1"/>
    <property type="molecule type" value="Genomic_DNA"/>
</dbReference>
<dbReference type="InterPro" id="IPR004358">
    <property type="entry name" value="Sig_transdc_His_kin-like_C"/>
</dbReference>